<feature type="compositionally biased region" description="Polar residues" evidence="1">
    <location>
        <begin position="137"/>
        <end position="155"/>
    </location>
</feature>
<dbReference type="Proteomes" id="UP000595437">
    <property type="component" value="Chromosome 9"/>
</dbReference>
<evidence type="ECO:0000313" key="2">
    <source>
        <dbReference type="EMBL" id="QQP40407.1"/>
    </source>
</evidence>
<dbReference type="AlphaFoldDB" id="A0A7T8JYY9"/>
<proteinExistence type="predicted"/>
<protein>
    <submittedName>
        <fullName evidence="2">Uncharacterized protein</fullName>
    </submittedName>
</protein>
<feature type="region of interest" description="Disordered" evidence="1">
    <location>
        <begin position="127"/>
        <end position="155"/>
    </location>
</feature>
<keyword evidence="3" id="KW-1185">Reference proteome</keyword>
<feature type="compositionally biased region" description="Basic and acidic residues" evidence="1">
    <location>
        <begin position="38"/>
        <end position="50"/>
    </location>
</feature>
<evidence type="ECO:0000313" key="3">
    <source>
        <dbReference type="Proteomes" id="UP000595437"/>
    </source>
</evidence>
<name>A0A7T8JYY9_CALRO</name>
<feature type="region of interest" description="Disordered" evidence="1">
    <location>
        <begin position="24"/>
        <end position="50"/>
    </location>
</feature>
<gene>
    <name evidence="2" type="ORF">FKW44_014432</name>
</gene>
<dbReference type="EMBL" id="CP045898">
    <property type="protein sequence ID" value="QQP40407.1"/>
    <property type="molecule type" value="Genomic_DNA"/>
</dbReference>
<evidence type="ECO:0000256" key="1">
    <source>
        <dbReference type="SAM" id="MobiDB-lite"/>
    </source>
</evidence>
<accession>A0A7T8JYY9</accession>
<reference evidence="3" key="1">
    <citation type="submission" date="2021-01" db="EMBL/GenBank/DDBJ databases">
        <title>Caligus Genome Assembly.</title>
        <authorList>
            <person name="Gallardo-Escarate C."/>
        </authorList>
    </citation>
    <scope>NUCLEOTIDE SEQUENCE [LARGE SCALE GENOMIC DNA]</scope>
</reference>
<sequence>MNYLRFRLQNSYFINYAKDAAGRPPFQPPTHVLQTHSRRPEEPKSVLPRQRQDIQQHNSFTSHIYTSFIYEARSCLPTDPPPSYIPGGGGGLPALYPLILKQSTISTIAAGHAMKIPHKRPCMELGRDSYPPHTQEGGPNTTTPSPALASLFTSL</sequence>
<organism evidence="2 3">
    <name type="scientific">Caligus rogercresseyi</name>
    <name type="common">Sea louse</name>
    <dbReference type="NCBI Taxonomy" id="217165"/>
    <lineage>
        <taxon>Eukaryota</taxon>
        <taxon>Metazoa</taxon>
        <taxon>Ecdysozoa</taxon>
        <taxon>Arthropoda</taxon>
        <taxon>Crustacea</taxon>
        <taxon>Multicrustacea</taxon>
        <taxon>Hexanauplia</taxon>
        <taxon>Copepoda</taxon>
        <taxon>Siphonostomatoida</taxon>
        <taxon>Caligidae</taxon>
        <taxon>Caligus</taxon>
    </lineage>
</organism>